<gene>
    <name evidence="2" type="ORF">OKA104_LOCUS19749</name>
    <name evidence="1" type="ORF">VCS650_LOCUS22076</name>
</gene>
<dbReference type="InterPro" id="IPR036322">
    <property type="entry name" value="WD40_repeat_dom_sf"/>
</dbReference>
<sequence length="1906" mass="223917">MSTLPISILRRISIPIAILIPIPTLLPIPIPKGETAYFRTLTFKNWFSSSIKLSQNAERFLKHTGRKSSPISLHIPSDRLALVINNNICIISLITSDVLLEIPLDLLQSDEYNYLNCLAWSNNGKFLACGHWSGIVCVYASYDGQLLHELPKRTLNYNENSFVDIWFSGSDASPYFDLLCLKRRGELIRYVMSRDHTASCAEDKFNFHISCAIIDLNQNQIYIVPFDTKTISIWKIVDTKPSVIKIKEIMDEEKDNNDIYIYGLALSPNQSYLVSLLSDQSIVLYQNNDYPYCLAKLKINENRSFICDLGYWDDKTLILFYSDGSMSFHEGIETLEEYRYESNQLNKWPCICRPTSDELFIIDCQINNINESGIVDENSNIISRLFQSFQDLNESINERVIQIKHSDPYRLIENLILNGEYGEALRVCKVFKRIDLSDQIHEKVVRLSSLQIETHLTKIQSRLQVLQLCTTILYSTFDEQLNLIQFGLNKATRKELFDNLYYSDQPFCQSINDENLYLKDLQQKSISLNIPQKQIILYRRKLLDEKRKLYLYDDLRIKYKIFQEYQSNIFEKFKEWDYKQIAIRCAREGHINGLKLVLERAIPSISIIDLLSILNEIPETISLIEYEDLIPKFSLIQQKIVDEKENDWTDEFISPSEEQNNEEIDRTIFVEWYNKRIVSFEIFGFIENALQLCKYAFEIENFQEFNSIYKQLYLEFLLNKFCDQDLTLKQINNMSEENIFELILTFKNDFNQDDIDKRIEHVLIPSIELIPQANQYLKNILIKKLQNDLDIYPIIHSFKFKSILKQNQLDDFIKELIFNINSIDQLTICQQLLTLMNNKQDLEYIIQSCRIFMKWSVKMIPSEMIRIIESDESLSNAIVLLIQSAIKEKMQQINISTGNELYHDIEKISRHRLSSQTLSNLFVSSLLKSDSLECFHIVRSNLSRSHTPLIIQAATDYIDSAKSSQDKSILLAKHCLDLIDDQSLVTNERNLIESQNICDFFRYSITPLEIRRHPNPMQIIPAILNSNPQAYKNTSKLISLALHLQTGNKQNKKDRCMLYIAEHCLKINDLNMCWELCSYLIEENYNPSWKCCWALINRNSSFINESILSFISLHCDDILLNDILNKSTYIRDQSIPNEEYQITSTYSYYSNSFYDRDYSQQMDFKQIPLLKSPPIDEKDVLKYVNIDTPLSIMVYLASNTNNDILVEKDNEFALQLSIYCQSLMKNSKSRNFKALPSSIIDKTLIENNENYNRLVQDRQYSILNQLDNSIDLNRFKIDSEYRRLTILGLFMCDHPSFEYSEQLAIKYNISIDECHHSYIEHLLTNSNLSLNEIRKIIRPFITSDRVKKNRQIKLELVKRLHTHVFPLIDGKDYERLKLFYDIKKILGDLTHAQKHVQAIQQLTNILNQDFDYKLFLSSPELFIEKYANDSNIINLGLALDQVKVSSSLIVTSSWVYSYYLRYNSLSLLIFDLLNRITSFEDFEKLLNELISSNILPINKRIEIIEFSIKLILSKEDQQWKTLEEILNQRLLRLQILFKLLSDYSENELNQLDQCDHIEELEEILSNILSKHGQFNLIIYLKNNLFNDISIPRVLQLTIEKISHMIKSGDENSHLILNNLLESISLDEIDEKELFLCLQQMCRSDIIDRRVRFKLIDKLDKMFDKQGLQSDDLLLFEQYRLSTLLSSFDSFTELRKEDIETDENRCKIFQKYLLQAKRNIHFESLIQILNNTWSKEQIQTMKGSHGLTLKNELILIMIGKNNDWERILTENIIQFNEEDMNSLIQYLYNSKDLTSYAYKLWLIHPISSLTDLLFRSPSELNFDKKFLSMSIKRNRVGDLLTINPSLFNYYLNENLSNEEKTKLLYQLEDNEELLFQVAQLFIHKENYASFISFGLIIDTLQKYFINK</sequence>
<organism evidence="1 3">
    <name type="scientific">Adineta steineri</name>
    <dbReference type="NCBI Taxonomy" id="433720"/>
    <lineage>
        <taxon>Eukaryota</taxon>
        <taxon>Metazoa</taxon>
        <taxon>Spiralia</taxon>
        <taxon>Gnathifera</taxon>
        <taxon>Rotifera</taxon>
        <taxon>Eurotatoria</taxon>
        <taxon>Bdelloidea</taxon>
        <taxon>Adinetida</taxon>
        <taxon>Adinetidae</taxon>
        <taxon>Adineta</taxon>
    </lineage>
</organism>
<dbReference type="InterPro" id="IPR015943">
    <property type="entry name" value="WD40/YVTN_repeat-like_dom_sf"/>
</dbReference>
<dbReference type="GO" id="GO:0000149">
    <property type="term" value="F:SNARE binding"/>
    <property type="evidence" value="ECO:0007669"/>
    <property type="project" value="TreeGrafter"/>
</dbReference>
<dbReference type="GO" id="GO:0070939">
    <property type="term" value="C:Dsl1/NZR complex"/>
    <property type="evidence" value="ECO:0007669"/>
    <property type="project" value="TreeGrafter"/>
</dbReference>
<evidence type="ECO:0000313" key="3">
    <source>
        <dbReference type="Proteomes" id="UP000663891"/>
    </source>
</evidence>
<dbReference type="PANTHER" id="PTHR15922">
    <property type="entry name" value="NEUROBLASTOMA-AMPLIFIED SEQUENCE"/>
    <property type="match status" value="1"/>
</dbReference>
<evidence type="ECO:0008006" key="4">
    <source>
        <dbReference type="Google" id="ProtNLM"/>
    </source>
</evidence>
<comment type="caution">
    <text evidence="1">The sequence shown here is derived from an EMBL/GenBank/DDBJ whole genome shotgun (WGS) entry which is preliminary data.</text>
</comment>
<dbReference type="Gene3D" id="2.130.10.10">
    <property type="entry name" value="YVTN repeat-like/Quinoprotein amine dehydrogenase"/>
    <property type="match status" value="1"/>
</dbReference>
<reference evidence="1" key="1">
    <citation type="submission" date="2021-02" db="EMBL/GenBank/DDBJ databases">
        <authorList>
            <person name="Nowell W R."/>
        </authorList>
    </citation>
    <scope>NUCLEOTIDE SEQUENCE</scope>
</reference>
<dbReference type="PANTHER" id="PTHR15922:SF2">
    <property type="entry name" value="NBAS SUBUNIT OF NRZ TETHERING COMPLEX"/>
    <property type="match status" value="1"/>
</dbReference>
<evidence type="ECO:0000313" key="1">
    <source>
        <dbReference type="EMBL" id="CAF1137500.1"/>
    </source>
</evidence>
<proteinExistence type="predicted"/>
<dbReference type="GO" id="GO:0006890">
    <property type="term" value="P:retrograde vesicle-mediated transport, Golgi to endoplasmic reticulum"/>
    <property type="evidence" value="ECO:0007669"/>
    <property type="project" value="TreeGrafter"/>
</dbReference>
<protein>
    <recommendedName>
        <fullName evidence="4">Neuroblastoma-amplified sequence-like</fullName>
    </recommendedName>
</protein>
<dbReference type="Proteomes" id="UP000663881">
    <property type="component" value="Unassembled WGS sequence"/>
</dbReference>
<dbReference type="OrthoDB" id="19988at2759"/>
<name>A0A814RUB8_9BILA</name>
<dbReference type="EMBL" id="CAJOAY010001285">
    <property type="protein sequence ID" value="CAF3822173.1"/>
    <property type="molecule type" value="Genomic_DNA"/>
</dbReference>
<accession>A0A814RUB8</accession>
<dbReference type="SUPFAM" id="SSF50978">
    <property type="entry name" value="WD40 repeat-like"/>
    <property type="match status" value="1"/>
</dbReference>
<dbReference type="Proteomes" id="UP000663891">
    <property type="component" value="Unassembled WGS sequence"/>
</dbReference>
<dbReference type="EMBL" id="CAJNON010000245">
    <property type="protein sequence ID" value="CAF1137500.1"/>
    <property type="molecule type" value="Genomic_DNA"/>
</dbReference>
<evidence type="ECO:0000313" key="2">
    <source>
        <dbReference type="EMBL" id="CAF3822173.1"/>
    </source>
</evidence>